<evidence type="ECO:0000256" key="1">
    <source>
        <dbReference type="ARBA" id="ARBA00004141"/>
    </source>
</evidence>
<gene>
    <name evidence="6" type="ORF">CAUJ_LOCUS1889</name>
</gene>
<organism evidence="6 7">
    <name type="scientific">Caenorhabditis auriculariae</name>
    <dbReference type="NCBI Taxonomy" id="2777116"/>
    <lineage>
        <taxon>Eukaryota</taxon>
        <taxon>Metazoa</taxon>
        <taxon>Ecdysozoa</taxon>
        <taxon>Nematoda</taxon>
        <taxon>Chromadorea</taxon>
        <taxon>Rhabditida</taxon>
        <taxon>Rhabditina</taxon>
        <taxon>Rhabditomorpha</taxon>
        <taxon>Rhabditoidea</taxon>
        <taxon>Rhabditidae</taxon>
        <taxon>Peloderinae</taxon>
        <taxon>Caenorhabditis</taxon>
    </lineage>
</organism>
<reference evidence="6" key="1">
    <citation type="submission" date="2020-10" db="EMBL/GenBank/DDBJ databases">
        <authorList>
            <person name="Kikuchi T."/>
        </authorList>
    </citation>
    <scope>NUCLEOTIDE SEQUENCE</scope>
    <source>
        <strain evidence="6">NKZ352</strain>
    </source>
</reference>
<comment type="caution">
    <text evidence="6">The sequence shown here is derived from an EMBL/GenBank/DDBJ whole genome shotgun (WGS) entry which is preliminary data.</text>
</comment>
<keyword evidence="3 5" id="KW-1133">Transmembrane helix</keyword>
<dbReference type="PANTHER" id="PTHR19282:SF378">
    <property type="entry name" value="TETRASPANIN"/>
    <property type="match status" value="1"/>
</dbReference>
<proteinExistence type="predicted"/>
<feature type="transmembrane region" description="Helical" evidence="5">
    <location>
        <begin position="93"/>
        <end position="116"/>
    </location>
</feature>
<dbReference type="EMBL" id="CAJGYM010000003">
    <property type="protein sequence ID" value="CAD6185970.1"/>
    <property type="molecule type" value="Genomic_DNA"/>
</dbReference>
<name>A0A8S1GXS3_9PELO</name>
<evidence type="ECO:0000313" key="7">
    <source>
        <dbReference type="Proteomes" id="UP000835052"/>
    </source>
</evidence>
<dbReference type="GO" id="GO:0005886">
    <property type="term" value="C:plasma membrane"/>
    <property type="evidence" value="ECO:0007669"/>
    <property type="project" value="TreeGrafter"/>
</dbReference>
<dbReference type="AlphaFoldDB" id="A0A8S1GXS3"/>
<evidence type="ECO:0000256" key="2">
    <source>
        <dbReference type="ARBA" id="ARBA00022692"/>
    </source>
</evidence>
<dbReference type="Proteomes" id="UP000835052">
    <property type="component" value="Unassembled WGS sequence"/>
</dbReference>
<dbReference type="Pfam" id="PF00335">
    <property type="entry name" value="Tetraspanin"/>
    <property type="match status" value="1"/>
</dbReference>
<evidence type="ECO:0000313" key="6">
    <source>
        <dbReference type="EMBL" id="CAD6185970.1"/>
    </source>
</evidence>
<keyword evidence="2 5" id="KW-0812">Transmembrane</keyword>
<evidence type="ECO:0000256" key="5">
    <source>
        <dbReference type="SAM" id="Phobius"/>
    </source>
</evidence>
<accession>A0A8S1GXS3</accession>
<keyword evidence="4 5" id="KW-0472">Membrane</keyword>
<feature type="transmembrane region" description="Helical" evidence="5">
    <location>
        <begin position="12"/>
        <end position="28"/>
    </location>
</feature>
<evidence type="ECO:0000256" key="4">
    <source>
        <dbReference type="ARBA" id="ARBA00023136"/>
    </source>
</evidence>
<dbReference type="OrthoDB" id="5870230at2759"/>
<dbReference type="InterPro" id="IPR018499">
    <property type="entry name" value="Tetraspanin/Peripherin"/>
</dbReference>
<feature type="transmembrane region" description="Helical" evidence="5">
    <location>
        <begin position="62"/>
        <end position="87"/>
    </location>
</feature>
<evidence type="ECO:0000256" key="3">
    <source>
        <dbReference type="ARBA" id="ARBA00022989"/>
    </source>
</evidence>
<protein>
    <recommendedName>
        <fullName evidence="8">Tetraspanin</fullName>
    </recommendedName>
</protein>
<keyword evidence="7" id="KW-1185">Reference proteome</keyword>
<dbReference type="PANTHER" id="PTHR19282">
    <property type="entry name" value="TETRASPANIN"/>
    <property type="match status" value="1"/>
</dbReference>
<comment type="subcellular location">
    <subcellularLocation>
        <location evidence="1">Membrane</location>
        <topology evidence="1">Multi-pass membrane protein</topology>
    </subcellularLocation>
</comment>
<sequence>MTETWNLEMDIFQLVALAVIALAIWIRVDNDFESEIRANIKRDTDAEPLSDIKYDMRVAITVVFWVIIGFAIACVLLGLTGFLGAIANSRALMAIYFVCMAILILLEIAIGIYVLVVRKNVRSTVKDYVFYSYAMNSSPDVHAFQFRYNCCGVELQPNTQCMAGQGKSNDFLVLL</sequence>
<evidence type="ECO:0008006" key="8">
    <source>
        <dbReference type="Google" id="ProtNLM"/>
    </source>
</evidence>